<feature type="transmembrane region" description="Helical" evidence="5">
    <location>
        <begin position="229"/>
        <end position="248"/>
    </location>
</feature>
<feature type="transmembrane region" description="Helical" evidence="5">
    <location>
        <begin position="123"/>
        <end position="141"/>
    </location>
</feature>
<comment type="caution">
    <text evidence="7">The sequence shown here is derived from an EMBL/GenBank/DDBJ whole genome shotgun (WGS) entry which is preliminary data.</text>
</comment>
<feature type="transmembrane region" description="Helical" evidence="5">
    <location>
        <begin position="193"/>
        <end position="217"/>
    </location>
</feature>
<proteinExistence type="predicted"/>
<evidence type="ECO:0000313" key="7">
    <source>
        <dbReference type="EMBL" id="MBP1292022.1"/>
    </source>
</evidence>
<keyword evidence="7" id="KW-0436">Ligase</keyword>
<dbReference type="RefSeq" id="WP_172646028.1">
    <property type="nucleotide sequence ID" value="NZ_JAFICZ010000001.1"/>
</dbReference>
<gene>
    <name evidence="7" type="ORF">JOH49_001775</name>
</gene>
<evidence type="ECO:0000259" key="6">
    <source>
        <dbReference type="Pfam" id="PF04932"/>
    </source>
</evidence>
<keyword evidence="2 5" id="KW-0812">Transmembrane</keyword>
<dbReference type="EMBL" id="JAFICZ010000001">
    <property type="protein sequence ID" value="MBP1292022.1"/>
    <property type="molecule type" value="Genomic_DNA"/>
</dbReference>
<feature type="transmembrane region" description="Helical" evidence="5">
    <location>
        <begin position="94"/>
        <end position="111"/>
    </location>
</feature>
<dbReference type="PANTHER" id="PTHR37422:SF13">
    <property type="entry name" value="LIPOPOLYSACCHARIDE BIOSYNTHESIS PROTEIN PA4999-RELATED"/>
    <property type="match status" value="1"/>
</dbReference>
<evidence type="ECO:0000256" key="5">
    <source>
        <dbReference type="SAM" id="Phobius"/>
    </source>
</evidence>
<dbReference type="GO" id="GO:0016020">
    <property type="term" value="C:membrane"/>
    <property type="evidence" value="ECO:0007669"/>
    <property type="project" value="UniProtKB-SubCell"/>
</dbReference>
<dbReference type="GO" id="GO:0016874">
    <property type="term" value="F:ligase activity"/>
    <property type="evidence" value="ECO:0007669"/>
    <property type="project" value="UniProtKB-KW"/>
</dbReference>
<organism evidence="7 8">
    <name type="scientific">Bradyrhizobium elkanii</name>
    <dbReference type="NCBI Taxonomy" id="29448"/>
    <lineage>
        <taxon>Bacteria</taxon>
        <taxon>Pseudomonadati</taxon>
        <taxon>Pseudomonadota</taxon>
        <taxon>Alphaproteobacteria</taxon>
        <taxon>Hyphomicrobiales</taxon>
        <taxon>Nitrobacteraceae</taxon>
        <taxon>Bradyrhizobium</taxon>
    </lineage>
</organism>
<accession>A0A8I1Y2S1</accession>
<dbReference type="InterPro" id="IPR051533">
    <property type="entry name" value="WaaL-like"/>
</dbReference>
<dbReference type="Proteomes" id="UP000673383">
    <property type="component" value="Unassembled WGS sequence"/>
</dbReference>
<dbReference type="AlphaFoldDB" id="A0A8I1Y2S1"/>
<feature type="transmembrane region" description="Helical" evidence="5">
    <location>
        <begin position="322"/>
        <end position="345"/>
    </location>
</feature>
<feature type="transmembrane region" description="Helical" evidence="5">
    <location>
        <begin position="28"/>
        <end position="46"/>
    </location>
</feature>
<dbReference type="InterPro" id="IPR007016">
    <property type="entry name" value="O-antigen_ligase-rel_domated"/>
</dbReference>
<evidence type="ECO:0000256" key="3">
    <source>
        <dbReference type="ARBA" id="ARBA00022989"/>
    </source>
</evidence>
<dbReference type="Pfam" id="PF04932">
    <property type="entry name" value="Wzy_C"/>
    <property type="match status" value="1"/>
</dbReference>
<keyword evidence="4 5" id="KW-0472">Membrane</keyword>
<feature type="transmembrane region" description="Helical" evidence="5">
    <location>
        <begin position="58"/>
        <end position="82"/>
    </location>
</feature>
<reference evidence="7" key="1">
    <citation type="submission" date="2021-02" db="EMBL/GenBank/DDBJ databases">
        <title>Genomic Encyclopedia of Type Strains, Phase IV (KMG-V): Genome sequencing to study the core and pangenomes of soil and plant-associated prokaryotes.</title>
        <authorList>
            <person name="Whitman W."/>
        </authorList>
    </citation>
    <scope>NUCLEOTIDE SEQUENCE</scope>
    <source>
        <strain evidence="7">USDA 406</strain>
    </source>
</reference>
<protein>
    <submittedName>
        <fullName evidence="7">O-antigen ligase</fullName>
    </submittedName>
</protein>
<evidence type="ECO:0000256" key="2">
    <source>
        <dbReference type="ARBA" id="ARBA00022692"/>
    </source>
</evidence>
<sequence>MNTLLLYFLIYTFFRSISNGLDRLSGTSFSMILSITVLGIGAVAIWHMRDVRIHRRVFTLLICLSIFIAACGLSLTVSAGAGKIIDQYSAWYEIFRYLQLIMFVALLSSLYRHPSFCLNVHRVYMSLLFIISAVGLGQYLTGHAELVTQYDKFKRVAGLSSHPVPYSLEIVLTFFVCELSRRKMRLPIQHLHLAAYSLFVVALVLSASRTGVALLGVTLSVYFFVQRPALLPVFAAAFAILMWASPFGELFSDLSTVPEYIMNGEYAVWDWRTAPTSVHWRIHHWYYLSTLGLERAWTGYGPGQVGFYSPFLLLAHSQFVEIFFESGVVGLITFAVFWFSLPLAAMSDRRRLVSLYGKRSAEIGILHLWLAMFAGVTLVASFDASFDRETVAFSHLIVSMFVVLAQPEAVTEREPGSRYSHISMTAGSRIEASASRETI</sequence>
<name>A0A8I1Y2S1_BRAEL</name>
<evidence type="ECO:0000256" key="4">
    <source>
        <dbReference type="ARBA" id="ARBA00023136"/>
    </source>
</evidence>
<evidence type="ECO:0000256" key="1">
    <source>
        <dbReference type="ARBA" id="ARBA00004141"/>
    </source>
</evidence>
<feature type="transmembrane region" description="Helical" evidence="5">
    <location>
        <begin position="366"/>
        <end position="386"/>
    </location>
</feature>
<comment type="subcellular location">
    <subcellularLocation>
        <location evidence="1">Membrane</location>
        <topology evidence="1">Multi-pass membrane protein</topology>
    </subcellularLocation>
</comment>
<dbReference type="PANTHER" id="PTHR37422">
    <property type="entry name" value="TEICHURONIC ACID BIOSYNTHESIS PROTEIN TUAE"/>
    <property type="match status" value="1"/>
</dbReference>
<evidence type="ECO:0000313" key="8">
    <source>
        <dbReference type="Proteomes" id="UP000673383"/>
    </source>
</evidence>
<keyword evidence="3 5" id="KW-1133">Transmembrane helix</keyword>
<feature type="domain" description="O-antigen ligase-related" evidence="6">
    <location>
        <begin position="196"/>
        <end position="334"/>
    </location>
</feature>